<dbReference type="InterPro" id="IPR001279">
    <property type="entry name" value="Metallo-B-lactamas"/>
</dbReference>
<dbReference type="SMART" id="SM01027">
    <property type="entry name" value="Beta-Casp"/>
    <property type="match status" value="1"/>
</dbReference>
<dbReference type="InterPro" id="IPR022712">
    <property type="entry name" value="Beta_Casp"/>
</dbReference>
<dbReference type="EMBL" id="CP108264">
    <property type="protein sequence ID" value="WTU77643.1"/>
    <property type="molecule type" value="Genomic_DNA"/>
</dbReference>
<dbReference type="Gene3D" id="3.60.15.10">
    <property type="entry name" value="Ribonuclease Z/Hydroxyacylglutathione hydrolase-like"/>
    <property type="match status" value="1"/>
</dbReference>
<dbReference type="InterPro" id="IPR018490">
    <property type="entry name" value="cNMP-bd_dom_sf"/>
</dbReference>
<feature type="domain" description="Cyclic nucleotide-binding" evidence="2">
    <location>
        <begin position="360"/>
        <end position="430"/>
    </location>
</feature>
<dbReference type="PANTHER" id="PTHR11203:SF37">
    <property type="entry name" value="INTEGRATOR COMPLEX SUBUNIT 11"/>
    <property type="match status" value="1"/>
</dbReference>
<dbReference type="GO" id="GO:0016787">
    <property type="term" value="F:hydrolase activity"/>
    <property type="evidence" value="ECO:0007669"/>
    <property type="project" value="UniProtKB-KW"/>
</dbReference>
<evidence type="ECO:0000256" key="1">
    <source>
        <dbReference type="ARBA" id="ARBA00022801"/>
    </source>
</evidence>
<proteinExistence type="predicted"/>
<name>A0AAU2K1Q4_9ACTN</name>
<dbReference type="Pfam" id="PF10996">
    <property type="entry name" value="Beta-Casp"/>
    <property type="match status" value="1"/>
</dbReference>
<keyword evidence="1" id="KW-0378">Hydrolase</keyword>
<protein>
    <submittedName>
        <fullName evidence="3">MBL fold metallo-hydrolase</fullName>
    </submittedName>
</protein>
<dbReference type="GO" id="GO:0004521">
    <property type="term" value="F:RNA endonuclease activity"/>
    <property type="evidence" value="ECO:0007669"/>
    <property type="project" value="TreeGrafter"/>
</dbReference>
<dbReference type="InterPro" id="IPR000595">
    <property type="entry name" value="cNMP-bd_dom"/>
</dbReference>
<dbReference type="PANTHER" id="PTHR11203">
    <property type="entry name" value="CLEAVAGE AND POLYADENYLATION SPECIFICITY FACTOR FAMILY MEMBER"/>
    <property type="match status" value="1"/>
</dbReference>
<accession>A0AAU2K1Q4</accession>
<dbReference type="CDD" id="cd00038">
    <property type="entry name" value="CAP_ED"/>
    <property type="match status" value="1"/>
</dbReference>
<reference evidence="3" key="1">
    <citation type="submission" date="2022-10" db="EMBL/GenBank/DDBJ databases">
        <title>The complete genomes of actinobacterial strains from the NBC collection.</title>
        <authorList>
            <person name="Joergensen T.S."/>
            <person name="Alvarez Arevalo M."/>
            <person name="Sterndorff E.B."/>
            <person name="Faurdal D."/>
            <person name="Vuksanovic O."/>
            <person name="Mourched A.-S."/>
            <person name="Charusanti P."/>
            <person name="Shaw S."/>
            <person name="Blin K."/>
            <person name="Weber T."/>
        </authorList>
    </citation>
    <scope>NUCLEOTIDE SEQUENCE</scope>
    <source>
        <strain evidence="3">NBC_00049</strain>
    </source>
</reference>
<dbReference type="SMART" id="SM00849">
    <property type="entry name" value="Lactamase_B"/>
    <property type="match status" value="1"/>
</dbReference>
<dbReference type="InterPro" id="IPR036866">
    <property type="entry name" value="RibonucZ/Hydroxyglut_hydro"/>
</dbReference>
<dbReference type="InterPro" id="IPR050698">
    <property type="entry name" value="MBL"/>
</dbReference>
<organism evidence="3">
    <name type="scientific">Streptomyces sp. NBC_00049</name>
    <dbReference type="NCBI Taxonomy" id="2903617"/>
    <lineage>
        <taxon>Bacteria</taxon>
        <taxon>Bacillati</taxon>
        <taxon>Actinomycetota</taxon>
        <taxon>Actinomycetes</taxon>
        <taxon>Kitasatosporales</taxon>
        <taxon>Streptomycetaceae</taxon>
        <taxon>Streptomyces</taxon>
    </lineage>
</organism>
<gene>
    <name evidence="3" type="ORF">OG327_32385</name>
</gene>
<sequence>MSETAPRPAATSPRPALLRLLGAVRTVTGSKFLVESDHARILVDCGLFQGFADLRRRNWEKPGFDASDLHAVVVTHAHLDHCGYLPRLVRHGFRGPILSTAPTARLAEIVLRDSARLQMEAAEHANSHGWSKHRPAKPLYDDTDVENTLKFFDPVEIGSEIEIMAGTKLRLHHGGHILGSAWAHLTLEDGHTLAVSGDLGRPGHPLLLPPEPFSGADVLLMESTYGDRRHDHETARREFAAVITRTLSRGGTVVIPSFAIDRTEVVLHELAELRRDGTLPRSVPVYVDSPMALAALDVYRDALRSHSPELRPEILAQGEAAFSPEPFLAARTVQESIDINSTTGPAVIVSSAGMATGGRVLHHLHRPEAREALLAHAHRVDIPAGTRILKERQRADRFWIIEDGTVDLDLHVPGHKAAVIDTLGSGELLGWSWMVPPYAWHLGAVTTHPVRALEFDAVAVRKLCEGNPAVGRCISIAVAAVIARRLDSARTRILDLFAPHHSDMPLAYAR</sequence>
<dbReference type="SUPFAM" id="SSF56281">
    <property type="entry name" value="Metallo-hydrolase/oxidoreductase"/>
    <property type="match status" value="1"/>
</dbReference>
<dbReference type="Pfam" id="PF00027">
    <property type="entry name" value="cNMP_binding"/>
    <property type="match status" value="1"/>
</dbReference>
<dbReference type="PROSITE" id="PS50042">
    <property type="entry name" value="CNMP_BINDING_3"/>
    <property type="match status" value="1"/>
</dbReference>
<evidence type="ECO:0000313" key="3">
    <source>
        <dbReference type="EMBL" id="WTU77643.1"/>
    </source>
</evidence>
<dbReference type="Pfam" id="PF00753">
    <property type="entry name" value="Lactamase_B"/>
    <property type="match status" value="1"/>
</dbReference>
<evidence type="ECO:0000259" key="2">
    <source>
        <dbReference type="PROSITE" id="PS50042"/>
    </source>
</evidence>
<dbReference type="SUPFAM" id="SSF51206">
    <property type="entry name" value="cAMP-binding domain-like"/>
    <property type="match status" value="1"/>
</dbReference>
<dbReference type="AlphaFoldDB" id="A0AAU2K1Q4"/>
<dbReference type="Gene3D" id="3.40.50.10890">
    <property type="match status" value="1"/>
</dbReference>
<dbReference type="CDD" id="cd16295">
    <property type="entry name" value="TTHA0252-CPSF-like_MBL-fold"/>
    <property type="match status" value="1"/>
</dbReference>